<dbReference type="EMBL" id="CAWUPB010000957">
    <property type="protein sequence ID" value="CAK7335267.1"/>
    <property type="molecule type" value="Genomic_DNA"/>
</dbReference>
<protein>
    <submittedName>
        <fullName evidence="2">Uncharacterized protein</fullName>
    </submittedName>
</protein>
<feature type="compositionally biased region" description="Basic and acidic residues" evidence="1">
    <location>
        <begin position="57"/>
        <end position="66"/>
    </location>
</feature>
<feature type="region of interest" description="Disordered" evidence="1">
    <location>
        <begin position="33"/>
        <end position="66"/>
    </location>
</feature>
<sequence>MQERREAVIKEVRALRQPLVLSRRCFGAASGLRDKKRDANGTPNYDSLKVNNLKSNLLKDNENENA</sequence>
<accession>A0AAV1RGF4</accession>
<gene>
    <name evidence="2" type="ORF">DCAF_LOCUS10293</name>
</gene>
<proteinExistence type="predicted"/>
<evidence type="ECO:0000256" key="1">
    <source>
        <dbReference type="SAM" id="MobiDB-lite"/>
    </source>
</evidence>
<reference evidence="2 3" key="1">
    <citation type="submission" date="2024-01" db="EMBL/GenBank/DDBJ databases">
        <authorList>
            <person name="Waweru B."/>
        </authorList>
    </citation>
    <scope>NUCLEOTIDE SEQUENCE [LARGE SCALE GENOMIC DNA]</scope>
</reference>
<organism evidence="2 3">
    <name type="scientific">Dovyalis caffra</name>
    <dbReference type="NCBI Taxonomy" id="77055"/>
    <lineage>
        <taxon>Eukaryota</taxon>
        <taxon>Viridiplantae</taxon>
        <taxon>Streptophyta</taxon>
        <taxon>Embryophyta</taxon>
        <taxon>Tracheophyta</taxon>
        <taxon>Spermatophyta</taxon>
        <taxon>Magnoliopsida</taxon>
        <taxon>eudicotyledons</taxon>
        <taxon>Gunneridae</taxon>
        <taxon>Pentapetalae</taxon>
        <taxon>rosids</taxon>
        <taxon>fabids</taxon>
        <taxon>Malpighiales</taxon>
        <taxon>Salicaceae</taxon>
        <taxon>Flacourtieae</taxon>
        <taxon>Dovyalis</taxon>
    </lineage>
</organism>
<keyword evidence="3" id="KW-1185">Reference proteome</keyword>
<evidence type="ECO:0000313" key="3">
    <source>
        <dbReference type="Proteomes" id="UP001314170"/>
    </source>
</evidence>
<name>A0AAV1RGF4_9ROSI</name>
<feature type="compositionally biased region" description="Low complexity" evidence="1">
    <location>
        <begin position="46"/>
        <end position="56"/>
    </location>
</feature>
<evidence type="ECO:0000313" key="2">
    <source>
        <dbReference type="EMBL" id="CAK7335267.1"/>
    </source>
</evidence>
<dbReference type="AlphaFoldDB" id="A0AAV1RGF4"/>
<comment type="caution">
    <text evidence="2">The sequence shown here is derived from an EMBL/GenBank/DDBJ whole genome shotgun (WGS) entry which is preliminary data.</text>
</comment>
<dbReference type="Proteomes" id="UP001314170">
    <property type="component" value="Unassembled WGS sequence"/>
</dbReference>